<dbReference type="Pfam" id="PF20150">
    <property type="entry name" value="2EXR"/>
    <property type="match status" value="1"/>
</dbReference>
<accession>A0A1E1KCP3</accession>
<evidence type="ECO:0000313" key="4">
    <source>
        <dbReference type="Proteomes" id="UP000178912"/>
    </source>
</evidence>
<name>A0A1E1KCP3_9HELO</name>
<dbReference type="PANTHER" id="PTHR35910:SF6">
    <property type="entry name" value="2EXR DOMAIN-CONTAINING PROTEIN"/>
    <property type="match status" value="1"/>
</dbReference>
<dbReference type="InterPro" id="IPR045518">
    <property type="entry name" value="2EXR"/>
</dbReference>
<sequence>MYEYSGLNDPDWSSPSSNTIFDGPLPKTAAEVEKLMANVEGSVRRRPSQSPNPTTWRELYRHLTTTLRKTLVDNIDIAEYIGMPTSQESFTRFARLPAEVRGRIWRFALPGPRIVELEGRWLENLKGDLSWQYIPKNPPPMLQTCRESYTVSRRVYRNNKPRNKHNNVASTPWFRYDFDIVHIRDLEFSAVEHGYAEYVEARARYTNGDEYSFDGRPDCFNHIEALAISREVLRRSIHRNAYLIRHFFPKLRVLVVLIDDEIDFDGLDSDEEAYEGSIDESVDDYESESEKCLGYECTGTGIKNDKVRRDAFVANCMGPFCQVGDFNGDYASEIQSQLVNALEDESMMRVQYYVPEVIIRTASLIINKEVINLDHAPEAEDYVSDAESVTSFVSSLPSSNQQVEKASEDFYDIVNHVNMNRRKRMEAIINTSAQPPVHTPAREYLEVAHSVQNSNASDSDADDTEYLFAEDGTTQDNALSHFCRPSIEAHSEAPAFKRQKKHDQRRANAKEKKGLEPELNMFLSSDHCQRCKQLQLRPTRGSIGPLEYVHGSNEATRLKVFQTTSPEPT</sequence>
<evidence type="ECO:0000256" key="1">
    <source>
        <dbReference type="SAM" id="MobiDB-lite"/>
    </source>
</evidence>
<dbReference type="EMBL" id="FJUX01000024">
    <property type="protein sequence ID" value="CZS95792.1"/>
    <property type="molecule type" value="Genomic_DNA"/>
</dbReference>
<feature type="compositionally biased region" description="Polar residues" evidence="1">
    <location>
        <begin position="11"/>
        <end position="20"/>
    </location>
</feature>
<feature type="region of interest" description="Disordered" evidence="1">
    <location>
        <begin position="1"/>
        <end position="20"/>
    </location>
</feature>
<dbReference type="OrthoDB" id="3473305at2759"/>
<feature type="domain" description="2EXR" evidence="2">
    <location>
        <begin position="90"/>
        <end position="181"/>
    </location>
</feature>
<keyword evidence="4" id="KW-1185">Reference proteome</keyword>
<dbReference type="PANTHER" id="PTHR35910">
    <property type="entry name" value="2EXR DOMAIN-CONTAINING PROTEIN"/>
    <property type="match status" value="1"/>
</dbReference>
<protein>
    <recommendedName>
        <fullName evidence="2">2EXR domain-containing protein</fullName>
    </recommendedName>
</protein>
<organism evidence="3 4">
    <name type="scientific">Rhynchosporium agropyri</name>
    <dbReference type="NCBI Taxonomy" id="914238"/>
    <lineage>
        <taxon>Eukaryota</taxon>
        <taxon>Fungi</taxon>
        <taxon>Dikarya</taxon>
        <taxon>Ascomycota</taxon>
        <taxon>Pezizomycotina</taxon>
        <taxon>Leotiomycetes</taxon>
        <taxon>Helotiales</taxon>
        <taxon>Ploettnerulaceae</taxon>
        <taxon>Rhynchosporium</taxon>
    </lineage>
</organism>
<evidence type="ECO:0000313" key="3">
    <source>
        <dbReference type="EMBL" id="CZS95792.1"/>
    </source>
</evidence>
<proteinExistence type="predicted"/>
<dbReference type="Proteomes" id="UP000178912">
    <property type="component" value="Unassembled WGS sequence"/>
</dbReference>
<gene>
    <name evidence="3" type="ORF">RAG0_05318</name>
</gene>
<dbReference type="AlphaFoldDB" id="A0A1E1KCP3"/>
<reference evidence="4" key="1">
    <citation type="submission" date="2016-03" db="EMBL/GenBank/DDBJ databases">
        <authorList>
            <person name="Guldener U."/>
        </authorList>
    </citation>
    <scope>NUCLEOTIDE SEQUENCE [LARGE SCALE GENOMIC DNA]</scope>
    <source>
        <strain evidence="4">04CH-RAC-A.6.1</strain>
    </source>
</reference>
<feature type="region of interest" description="Disordered" evidence="1">
    <location>
        <begin position="492"/>
        <end position="512"/>
    </location>
</feature>
<evidence type="ECO:0000259" key="2">
    <source>
        <dbReference type="Pfam" id="PF20150"/>
    </source>
</evidence>